<dbReference type="AlphaFoldDB" id="C4JIP0"/>
<dbReference type="InParanoid" id="C4JIP0"/>
<dbReference type="OrthoDB" id="5412996at2759"/>
<evidence type="ECO:0000313" key="3">
    <source>
        <dbReference type="Proteomes" id="UP000002058"/>
    </source>
</evidence>
<dbReference type="HOGENOM" id="CLU_028906_4_1_1"/>
<feature type="domain" description="Aminoglycoside phosphotransferase" evidence="1">
    <location>
        <begin position="124"/>
        <end position="299"/>
    </location>
</feature>
<keyword evidence="3" id="KW-1185">Reference proteome</keyword>
<name>C4JIP0_UNCRE</name>
<organism evidence="2 3">
    <name type="scientific">Uncinocarpus reesii (strain UAMH 1704)</name>
    <dbReference type="NCBI Taxonomy" id="336963"/>
    <lineage>
        <taxon>Eukaryota</taxon>
        <taxon>Fungi</taxon>
        <taxon>Dikarya</taxon>
        <taxon>Ascomycota</taxon>
        <taxon>Pezizomycotina</taxon>
        <taxon>Eurotiomycetes</taxon>
        <taxon>Eurotiomycetidae</taxon>
        <taxon>Onygenales</taxon>
        <taxon>Onygenaceae</taxon>
        <taxon>Uncinocarpus</taxon>
    </lineage>
</organism>
<dbReference type="EMBL" id="CH476615">
    <property type="protein sequence ID" value="EEP78052.1"/>
    <property type="molecule type" value="Genomic_DNA"/>
</dbReference>
<reference evidence="3" key="1">
    <citation type="journal article" date="2009" name="Genome Res.">
        <title>Comparative genomic analyses of the human fungal pathogens Coccidioides and their relatives.</title>
        <authorList>
            <person name="Sharpton T.J."/>
            <person name="Stajich J.E."/>
            <person name="Rounsley S.D."/>
            <person name="Gardner M.J."/>
            <person name="Wortman J.R."/>
            <person name="Jordar V.S."/>
            <person name="Maiti R."/>
            <person name="Kodira C.D."/>
            <person name="Neafsey D.E."/>
            <person name="Zeng Q."/>
            <person name="Hung C.-Y."/>
            <person name="McMahan C."/>
            <person name="Muszewska A."/>
            <person name="Grynberg M."/>
            <person name="Mandel M.A."/>
            <person name="Kellner E.M."/>
            <person name="Barker B.M."/>
            <person name="Galgiani J.N."/>
            <person name="Orbach M.J."/>
            <person name="Kirkland T.N."/>
            <person name="Cole G.T."/>
            <person name="Henn M.R."/>
            <person name="Birren B.W."/>
            <person name="Taylor J.W."/>
        </authorList>
    </citation>
    <scope>NUCLEOTIDE SEQUENCE [LARGE SCALE GENOMIC DNA]</scope>
    <source>
        <strain evidence="3">UAMH 1704</strain>
    </source>
</reference>
<dbReference type="Proteomes" id="UP000002058">
    <property type="component" value="Unassembled WGS sequence"/>
</dbReference>
<dbReference type="RefSeq" id="XP_002543385.1">
    <property type="nucleotide sequence ID" value="XM_002543339.1"/>
</dbReference>
<dbReference type="VEuPathDB" id="FungiDB:UREG_02901"/>
<evidence type="ECO:0000313" key="2">
    <source>
        <dbReference type="EMBL" id="EEP78052.1"/>
    </source>
</evidence>
<dbReference type="eggNOG" id="ENOG502SKFN">
    <property type="taxonomic scope" value="Eukaryota"/>
</dbReference>
<gene>
    <name evidence="2" type="ORF">UREG_02901</name>
</gene>
<dbReference type="Pfam" id="PF01636">
    <property type="entry name" value="APH"/>
    <property type="match status" value="1"/>
</dbReference>
<dbReference type="InterPro" id="IPR011009">
    <property type="entry name" value="Kinase-like_dom_sf"/>
</dbReference>
<dbReference type="InterPro" id="IPR051678">
    <property type="entry name" value="AGP_Transferase"/>
</dbReference>
<accession>C4JIP0</accession>
<dbReference type="PANTHER" id="PTHR21310">
    <property type="entry name" value="AMINOGLYCOSIDE PHOSPHOTRANSFERASE-RELATED-RELATED"/>
    <property type="match status" value="1"/>
</dbReference>
<protein>
    <recommendedName>
        <fullName evidence="1">Aminoglycoside phosphotransferase domain-containing protein</fullName>
    </recommendedName>
</protein>
<dbReference type="InterPro" id="IPR002575">
    <property type="entry name" value="Aminoglycoside_PTrfase"/>
</dbReference>
<dbReference type="OMA" id="EYINHET"/>
<dbReference type="KEGG" id="ure:UREG_02901"/>
<proteinExistence type="predicted"/>
<dbReference type="SUPFAM" id="SSF56112">
    <property type="entry name" value="Protein kinase-like (PK-like)"/>
    <property type="match status" value="1"/>
</dbReference>
<dbReference type="GeneID" id="8443517"/>
<evidence type="ECO:0000259" key="1">
    <source>
        <dbReference type="Pfam" id="PF01636"/>
    </source>
</evidence>
<dbReference type="PANTHER" id="PTHR21310:SF37">
    <property type="entry name" value="AMINOGLYCOSIDE PHOSPHOTRANSFERASE DOMAIN-CONTAINING PROTEIN"/>
    <property type="match status" value="1"/>
</dbReference>
<sequence>MRVRMCFDDLAWEQSENVSDAWISSLFKEETLMAIGRFILRHRKGTPVELCDPKAGAFNASFRMTFEDGGSALIRFPKPGATMFPEEKSLGPFIIMEYIDHAMSMSEALNTPGFAVEDRPILNPRIDEEKLKMLYGQAADILLQLSTLSLPKIGSLSQIDDFTWEVTRRPLSINMNELVRVGSLPRSKLPKPAATFGTASAYFSALADLHLDHLIHQRNDAVDSETDCRRKYTARTLFSQLIAEGRLTTTPTNNGPFKLWCDDLRPSNILVNENMQILGVVDWEFTYAAPVEFSHAPPCRNIGRRALREQEDVALGRGTLKHNQRLSVPMKQSWENGGFWAVYAARKNFAFDTVFWKKLDERYLGPRMSNDEDVWRERIELLSKEDRETMDQVVQRKLDEMKDRILAWEADEVVEPDASGHYGRDGSLIPAIEKMFWFLALSGRTFNGLLDLSSDENFYKVELPKVDEMNPRSVSSSLHQVEQHDIVVRYGGGMLSNREPLTSLGARVKLAVLT</sequence>